<proteinExistence type="predicted"/>
<keyword evidence="3" id="KW-0804">Transcription</keyword>
<dbReference type="Gene3D" id="1.10.10.60">
    <property type="entry name" value="Homeodomain-like"/>
    <property type="match status" value="2"/>
</dbReference>
<sequence>MIHTFGDLQSSKSIGDTISLNVLSYYWMQIEQWNHDNLRAPYWRLYWNNKSGATIYLNKSEYSLPPNRITIIPPETPFSCKLDSPTIHFFVHFTNSLKCRNCIPRQVEITNKEQKRLKDIVAMTGDQVNSWEIVKIVSQSLAQLPLSDWITPRTPNQRILDAIQIINRQATSTMPIGQIAQQVGMNPNAFIRLFKEQTGTTPARYAIERRIEASCLLLHHSTQSIEDIASSCGFCDRFHFSRTFARLRGTSPVAFRKQSGLQFAKTEIS</sequence>
<dbReference type="Proteomes" id="UP000642829">
    <property type="component" value="Unassembled WGS sequence"/>
</dbReference>
<dbReference type="GO" id="GO:0043565">
    <property type="term" value="F:sequence-specific DNA binding"/>
    <property type="evidence" value="ECO:0007669"/>
    <property type="project" value="InterPro"/>
</dbReference>
<dbReference type="InterPro" id="IPR009057">
    <property type="entry name" value="Homeodomain-like_sf"/>
</dbReference>
<accession>A0A8J3GDW3</accession>
<evidence type="ECO:0000256" key="2">
    <source>
        <dbReference type="ARBA" id="ARBA00023125"/>
    </source>
</evidence>
<keyword evidence="1" id="KW-0805">Transcription regulation</keyword>
<dbReference type="SUPFAM" id="SSF46689">
    <property type="entry name" value="Homeodomain-like"/>
    <property type="match status" value="2"/>
</dbReference>
<comment type="caution">
    <text evidence="5">The sequence shown here is derived from an EMBL/GenBank/DDBJ whole genome shotgun (WGS) entry which is preliminary data.</text>
</comment>
<name>A0A8J3GDW3_9BACT</name>
<evidence type="ECO:0000256" key="3">
    <source>
        <dbReference type="ARBA" id="ARBA00023163"/>
    </source>
</evidence>
<reference evidence="5" key="1">
    <citation type="journal article" date="2014" name="Int. J. Syst. Evol. Microbiol.">
        <title>Complete genome sequence of Corynebacterium casei LMG S-19264T (=DSM 44701T), isolated from a smear-ripened cheese.</title>
        <authorList>
            <consortium name="US DOE Joint Genome Institute (JGI-PGF)"/>
            <person name="Walter F."/>
            <person name="Albersmeier A."/>
            <person name="Kalinowski J."/>
            <person name="Ruckert C."/>
        </authorList>
    </citation>
    <scope>NUCLEOTIDE SEQUENCE</scope>
    <source>
        <strain evidence="5">KCTC 12870</strain>
    </source>
</reference>
<keyword evidence="2" id="KW-0238">DNA-binding</keyword>
<dbReference type="PROSITE" id="PS01124">
    <property type="entry name" value="HTH_ARAC_FAMILY_2"/>
    <property type="match status" value="1"/>
</dbReference>
<dbReference type="EMBL" id="BMXG01000013">
    <property type="protein sequence ID" value="GHC05100.1"/>
    <property type="molecule type" value="Genomic_DNA"/>
</dbReference>
<evidence type="ECO:0000313" key="5">
    <source>
        <dbReference type="EMBL" id="GHC05100.1"/>
    </source>
</evidence>
<dbReference type="PANTHER" id="PTHR43280:SF28">
    <property type="entry name" value="HTH-TYPE TRANSCRIPTIONAL ACTIVATOR RHAS"/>
    <property type="match status" value="1"/>
</dbReference>
<feature type="domain" description="HTH araC/xylS-type" evidence="4">
    <location>
        <begin position="160"/>
        <end position="258"/>
    </location>
</feature>
<protein>
    <recommendedName>
        <fullName evidence="4">HTH araC/xylS-type domain-containing protein</fullName>
    </recommendedName>
</protein>
<dbReference type="Pfam" id="PF12833">
    <property type="entry name" value="HTH_18"/>
    <property type="match status" value="1"/>
</dbReference>
<evidence type="ECO:0000313" key="6">
    <source>
        <dbReference type="Proteomes" id="UP000642829"/>
    </source>
</evidence>
<dbReference type="GO" id="GO:0003700">
    <property type="term" value="F:DNA-binding transcription factor activity"/>
    <property type="evidence" value="ECO:0007669"/>
    <property type="project" value="InterPro"/>
</dbReference>
<dbReference type="InterPro" id="IPR018062">
    <property type="entry name" value="HTH_AraC-typ_CS"/>
</dbReference>
<organism evidence="5 6">
    <name type="scientific">Cerasicoccus arenae</name>
    <dbReference type="NCBI Taxonomy" id="424488"/>
    <lineage>
        <taxon>Bacteria</taxon>
        <taxon>Pseudomonadati</taxon>
        <taxon>Verrucomicrobiota</taxon>
        <taxon>Opitutia</taxon>
        <taxon>Puniceicoccales</taxon>
        <taxon>Cerasicoccaceae</taxon>
        <taxon>Cerasicoccus</taxon>
    </lineage>
</organism>
<gene>
    <name evidence="5" type="ORF">GCM10007047_22580</name>
</gene>
<dbReference type="PROSITE" id="PS00041">
    <property type="entry name" value="HTH_ARAC_FAMILY_1"/>
    <property type="match status" value="1"/>
</dbReference>
<reference evidence="5" key="2">
    <citation type="submission" date="2020-09" db="EMBL/GenBank/DDBJ databases">
        <authorList>
            <person name="Sun Q."/>
            <person name="Kim S."/>
        </authorList>
    </citation>
    <scope>NUCLEOTIDE SEQUENCE</scope>
    <source>
        <strain evidence="5">KCTC 12870</strain>
    </source>
</reference>
<evidence type="ECO:0000256" key="1">
    <source>
        <dbReference type="ARBA" id="ARBA00023015"/>
    </source>
</evidence>
<dbReference type="InterPro" id="IPR018060">
    <property type="entry name" value="HTH_AraC"/>
</dbReference>
<evidence type="ECO:0000259" key="4">
    <source>
        <dbReference type="PROSITE" id="PS01124"/>
    </source>
</evidence>
<dbReference type="RefSeq" id="WP_189515181.1">
    <property type="nucleotide sequence ID" value="NZ_BMXG01000013.1"/>
</dbReference>
<dbReference type="SMART" id="SM00342">
    <property type="entry name" value="HTH_ARAC"/>
    <property type="match status" value="1"/>
</dbReference>
<dbReference type="PANTHER" id="PTHR43280">
    <property type="entry name" value="ARAC-FAMILY TRANSCRIPTIONAL REGULATOR"/>
    <property type="match status" value="1"/>
</dbReference>
<keyword evidence="6" id="KW-1185">Reference proteome</keyword>
<dbReference type="AlphaFoldDB" id="A0A8J3GDW3"/>